<keyword evidence="1" id="KW-0175">Coiled coil</keyword>
<dbReference type="Proteomes" id="UP000053201">
    <property type="component" value="Unassembled WGS sequence"/>
</dbReference>
<dbReference type="VEuPathDB" id="FungiDB:SPPG_09350"/>
<name>A0A0L0HC39_SPIPD</name>
<feature type="region of interest" description="Disordered" evidence="2">
    <location>
        <begin position="362"/>
        <end position="401"/>
    </location>
</feature>
<dbReference type="PANTHER" id="PTHR31010">
    <property type="entry name" value="RAN-SPECIFIC GTPASE-ACTIVATING PROTEIN 30-RELATED"/>
    <property type="match status" value="1"/>
</dbReference>
<dbReference type="RefSeq" id="XP_016606489.1">
    <property type="nucleotide sequence ID" value="XM_016757509.1"/>
</dbReference>
<feature type="coiled-coil region" evidence="1">
    <location>
        <begin position="81"/>
        <end position="108"/>
    </location>
</feature>
<feature type="compositionally biased region" description="Basic and acidic residues" evidence="2">
    <location>
        <begin position="384"/>
        <end position="398"/>
    </location>
</feature>
<dbReference type="AlphaFoldDB" id="A0A0L0HC39"/>
<dbReference type="GeneID" id="27692475"/>
<feature type="compositionally biased region" description="Acidic residues" evidence="2">
    <location>
        <begin position="365"/>
        <end position="383"/>
    </location>
</feature>
<dbReference type="eggNOG" id="ENOG502R7I3">
    <property type="taxonomic scope" value="Eukaryota"/>
</dbReference>
<feature type="region of interest" description="Disordered" evidence="2">
    <location>
        <begin position="471"/>
        <end position="512"/>
    </location>
</feature>
<gene>
    <name evidence="3" type="ORF">SPPG_09350</name>
</gene>
<evidence type="ECO:0000313" key="4">
    <source>
        <dbReference type="Proteomes" id="UP000053201"/>
    </source>
</evidence>
<dbReference type="InterPro" id="IPR008812">
    <property type="entry name" value="Ran_GTP-bd-rel"/>
</dbReference>
<dbReference type="OMA" id="QSMFFTA"/>
<organism evidence="3 4">
    <name type="scientific">Spizellomyces punctatus (strain DAOM BR117)</name>
    <dbReference type="NCBI Taxonomy" id="645134"/>
    <lineage>
        <taxon>Eukaryota</taxon>
        <taxon>Fungi</taxon>
        <taxon>Fungi incertae sedis</taxon>
        <taxon>Chytridiomycota</taxon>
        <taxon>Chytridiomycota incertae sedis</taxon>
        <taxon>Chytridiomycetes</taxon>
        <taxon>Spizellomycetales</taxon>
        <taxon>Spizellomycetaceae</taxon>
        <taxon>Spizellomyces</taxon>
    </lineage>
</organism>
<sequence length="512" mass="56266">MDQLFASLAISGASLVSKAAFSYCQGYAVKQISTFVQNTTDKSRKKGKLARLQTILERKLAIVTPAIDTCEILAARGNTNLEAVLELAGDLKKELRKLGNRVNGVEESANELTASVLEDVEQVLRTIDDLVPFLQLALQSCGAQLTGALPSSISPSRLLQASTAVALASSRFQAHKTFGPTQPPDPVQVGPSFPARVYSLFQSSARAKGVADWTWKEDYAKASVTVQRVPADLQNLTEDERASAEAAPLRSRISYELLVTEDLNDGRYHDELEGVSVTPGEMVPGRKTRIPVTDLQRLYYSRSGELLNIDTKSLKADPSPVLVVKIVKGTRFLSAQENEDGTPLRLQDSGARVEYLAFELYREDDATESEEEEEDIEGEEEEVKDARPDQDKRVKDRYYPASNPPPAIGLLSVLEYILRLTALEVSEQRPHLDVPDEKLNLYLSNEADAMKSREIDYGRTETALAPSNSLRRSMVGSGSVGMESPLARRPGQTRFMDRLLGAKSSESGDKSE</sequence>
<dbReference type="GO" id="GO:0030695">
    <property type="term" value="F:GTPase regulator activity"/>
    <property type="evidence" value="ECO:0007669"/>
    <property type="project" value="TreeGrafter"/>
</dbReference>
<dbReference type="Pfam" id="PF05508">
    <property type="entry name" value="Ran-binding"/>
    <property type="match status" value="1"/>
</dbReference>
<dbReference type="InParanoid" id="A0A0L0HC39"/>
<dbReference type="OrthoDB" id="512915at2759"/>
<evidence type="ECO:0008006" key="5">
    <source>
        <dbReference type="Google" id="ProtNLM"/>
    </source>
</evidence>
<reference evidence="3 4" key="1">
    <citation type="submission" date="2009-08" db="EMBL/GenBank/DDBJ databases">
        <title>The Genome Sequence of Spizellomyces punctatus strain DAOM BR117.</title>
        <authorList>
            <consortium name="The Broad Institute Genome Sequencing Platform"/>
            <person name="Russ C."/>
            <person name="Cuomo C."/>
            <person name="Shea T."/>
            <person name="Young S.K."/>
            <person name="Zeng Q."/>
            <person name="Koehrsen M."/>
            <person name="Haas B."/>
            <person name="Borodovsky M."/>
            <person name="Guigo R."/>
            <person name="Alvarado L."/>
            <person name="Berlin A."/>
            <person name="Bochicchio J."/>
            <person name="Borenstein D."/>
            <person name="Chapman S."/>
            <person name="Chen Z."/>
            <person name="Engels R."/>
            <person name="Freedman E."/>
            <person name="Gellesch M."/>
            <person name="Goldberg J."/>
            <person name="Griggs A."/>
            <person name="Gujja S."/>
            <person name="Heiman D."/>
            <person name="Hepburn T."/>
            <person name="Howarth C."/>
            <person name="Jen D."/>
            <person name="Larson L."/>
            <person name="Lewis B."/>
            <person name="Mehta T."/>
            <person name="Park D."/>
            <person name="Pearson M."/>
            <person name="Roberts A."/>
            <person name="Saif S."/>
            <person name="Shenoy N."/>
            <person name="Sisk P."/>
            <person name="Stolte C."/>
            <person name="Sykes S."/>
            <person name="Thomson T."/>
            <person name="Walk T."/>
            <person name="White J."/>
            <person name="Yandava C."/>
            <person name="Burger G."/>
            <person name="Gray M.W."/>
            <person name="Holland P.W.H."/>
            <person name="King N."/>
            <person name="Lang F.B.F."/>
            <person name="Roger A.J."/>
            <person name="Ruiz-Trillo I."/>
            <person name="Lander E."/>
            <person name="Nusbaum C."/>
        </authorList>
    </citation>
    <scope>NUCLEOTIDE SEQUENCE [LARGE SCALE GENOMIC DNA]</scope>
    <source>
        <strain evidence="3 4">DAOM BR117</strain>
    </source>
</reference>
<keyword evidence="4" id="KW-1185">Reference proteome</keyword>
<evidence type="ECO:0000256" key="2">
    <source>
        <dbReference type="SAM" id="MobiDB-lite"/>
    </source>
</evidence>
<evidence type="ECO:0000313" key="3">
    <source>
        <dbReference type="EMBL" id="KNC98449.1"/>
    </source>
</evidence>
<dbReference type="FunCoup" id="A0A0L0HC39">
    <property type="interactions" value="142"/>
</dbReference>
<dbReference type="GO" id="GO:0005737">
    <property type="term" value="C:cytoplasm"/>
    <property type="evidence" value="ECO:0007669"/>
    <property type="project" value="TreeGrafter"/>
</dbReference>
<dbReference type="EMBL" id="KQ257460">
    <property type="protein sequence ID" value="KNC98449.1"/>
    <property type="molecule type" value="Genomic_DNA"/>
</dbReference>
<feature type="compositionally biased region" description="Low complexity" evidence="2">
    <location>
        <begin position="471"/>
        <end position="482"/>
    </location>
</feature>
<evidence type="ECO:0000256" key="1">
    <source>
        <dbReference type="SAM" id="Coils"/>
    </source>
</evidence>
<dbReference type="PANTHER" id="PTHR31010:SF2">
    <property type="entry name" value="RAN-SPECIFIC GTPASE-ACTIVATING PROTEIN 30"/>
    <property type="match status" value="1"/>
</dbReference>
<accession>A0A0L0HC39</accession>
<proteinExistence type="predicted"/>
<protein>
    <recommendedName>
        <fullName evidence="5">Ran-binding-domain-containing protein</fullName>
    </recommendedName>
</protein>
<dbReference type="GO" id="GO:0005634">
    <property type="term" value="C:nucleus"/>
    <property type="evidence" value="ECO:0007669"/>
    <property type="project" value="TreeGrafter"/>
</dbReference>